<dbReference type="PROSITE" id="PS01124">
    <property type="entry name" value="HTH_ARAC_FAMILY_2"/>
    <property type="match status" value="1"/>
</dbReference>
<name>A0A918TDA7_9BACT</name>
<dbReference type="GO" id="GO:0000976">
    <property type="term" value="F:transcription cis-regulatory region binding"/>
    <property type="evidence" value="ECO:0007669"/>
    <property type="project" value="TreeGrafter"/>
</dbReference>
<keyword evidence="3" id="KW-0804">Transcription</keyword>
<dbReference type="Pfam" id="PF12833">
    <property type="entry name" value="HTH_18"/>
    <property type="match status" value="1"/>
</dbReference>
<dbReference type="PANTHER" id="PTHR30146">
    <property type="entry name" value="LACI-RELATED TRANSCRIPTIONAL REPRESSOR"/>
    <property type="match status" value="1"/>
</dbReference>
<dbReference type="Gene3D" id="3.40.50.2300">
    <property type="match status" value="2"/>
</dbReference>
<reference evidence="5" key="1">
    <citation type="journal article" date="2014" name="Int. J. Syst. Evol. Microbiol.">
        <title>Complete genome sequence of Corynebacterium casei LMG S-19264T (=DSM 44701T), isolated from a smear-ripened cheese.</title>
        <authorList>
            <consortium name="US DOE Joint Genome Institute (JGI-PGF)"/>
            <person name="Walter F."/>
            <person name="Albersmeier A."/>
            <person name="Kalinowski J."/>
            <person name="Ruckert C."/>
        </authorList>
    </citation>
    <scope>NUCLEOTIDE SEQUENCE</scope>
    <source>
        <strain evidence="5">KCTC 12988</strain>
    </source>
</reference>
<evidence type="ECO:0000313" key="6">
    <source>
        <dbReference type="Proteomes" id="UP000644507"/>
    </source>
</evidence>
<dbReference type="SMART" id="SM00342">
    <property type="entry name" value="HTH_ARAC"/>
    <property type="match status" value="1"/>
</dbReference>
<dbReference type="Pfam" id="PF13377">
    <property type="entry name" value="Peripla_BP_3"/>
    <property type="match status" value="1"/>
</dbReference>
<feature type="domain" description="HTH araC/xylS-type" evidence="4">
    <location>
        <begin position="291"/>
        <end position="390"/>
    </location>
</feature>
<dbReference type="SUPFAM" id="SSF53822">
    <property type="entry name" value="Periplasmic binding protein-like I"/>
    <property type="match status" value="1"/>
</dbReference>
<evidence type="ECO:0000256" key="2">
    <source>
        <dbReference type="ARBA" id="ARBA00023125"/>
    </source>
</evidence>
<dbReference type="RefSeq" id="WP_189566235.1">
    <property type="nucleotide sequence ID" value="NZ_BMXI01000001.1"/>
</dbReference>
<sequence length="398" mass="44561">MRKTTPYRIAILYPTSVPWMARCLDGIRQFAKQHGDWHLFTTPPAIHGVGEGAVSLTSLKGWHGHGIILASNNTNELTRARRMKIPVINLAGGLESGHGVPRVMVDHHAAGRLAAEHLISRGLTNLAFFGWENLAYSEKRQRGFVERAAESGLECEVMLREADKEKDLSWTRRIAEPTRWLSSLPKPCGVFAVHDFRAQLLMEACQEIDLLIPEDIALVGMDNDDIICEHSIPTLTSISRSSVEVGYRTAALLDQLIQGNEPTEQEILVPPAKVYARQSTDMHYCSDELVAQAIAYMTNRLNRDFGISDVADAVNVSRRKLEMRFASALGSSPRSYLTKLRVQRAQALLELDPKRTIQSLVADCGFRSRQTFYESFKRVVGHPPERTKKGEFISPEDS</sequence>
<comment type="caution">
    <text evidence="5">The sequence shown here is derived from an EMBL/GenBank/DDBJ whole genome shotgun (WGS) entry which is preliminary data.</text>
</comment>
<dbReference type="PANTHER" id="PTHR30146:SF24">
    <property type="entry name" value="XYLOSE OPERON REGULATORY PROTEIN"/>
    <property type="match status" value="1"/>
</dbReference>
<evidence type="ECO:0000256" key="1">
    <source>
        <dbReference type="ARBA" id="ARBA00023015"/>
    </source>
</evidence>
<keyword evidence="1" id="KW-0805">Transcription regulation</keyword>
<dbReference type="EMBL" id="BMXI01000001">
    <property type="protein sequence ID" value="GHC40202.1"/>
    <property type="molecule type" value="Genomic_DNA"/>
</dbReference>
<dbReference type="SUPFAM" id="SSF46689">
    <property type="entry name" value="Homeodomain-like"/>
    <property type="match status" value="2"/>
</dbReference>
<dbReference type="InterPro" id="IPR028082">
    <property type="entry name" value="Peripla_BP_I"/>
</dbReference>
<keyword evidence="6" id="KW-1185">Reference proteome</keyword>
<accession>A0A918TDA7</accession>
<evidence type="ECO:0000256" key="3">
    <source>
        <dbReference type="ARBA" id="ARBA00023163"/>
    </source>
</evidence>
<dbReference type="Proteomes" id="UP000644507">
    <property type="component" value="Unassembled WGS sequence"/>
</dbReference>
<dbReference type="Gene3D" id="1.10.10.60">
    <property type="entry name" value="Homeodomain-like"/>
    <property type="match status" value="1"/>
</dbReference>
<dbReference type="InterPro" id="IPR018060">
    <property type="entry name" value="HTH_AraC"/>
</dbReference>
<dbReference type="GO" id="GO:0003700">
    <property type="term" value="F:DNA-binding transcription factor activity"/>
    <property type="evidence" value="ECO:0007669"/>
    <property type="project" value="InterPro"/>
</dbReference>
<evidence type="ECO:0000259" key="4">
    <source>
        <dbReference type="PROSITE" id="PS01124"/>
    </source>
</evidence>
<dbReference type="InterPro" id="IPR046335">
    <property type="entry name" value="LacI/GalR-like_sensor"/>
</dbReference>
<dbReference type="InterPro" id="IPR009057">
    <property type="entry name" value="Homeodomain-like_sf"/>
</dbReference>
<proteinExistence type="predicted"/>
<dbReference type="CDD" id="cd01543">
    <property type="entry name" value="PBP1_XylR"/>
    <property type="match status" value="1"/>
</dbReference>
<dbReference type="AlphaFoldDB" id="A0A918TDA7"/>
<evidence type="ECO:0000313" key="5">
    <source>
        <dbReference type="EMBL" id="GHC40202.1"/>
    </source>
</evidence>
<keyword evidence="2" id="KW-0238">DNA-binding</keyword>
<protein>
    <submittedName>
        <fullName evidence="5">XylR family transcriptional regulator</fullName>
    </submittedName>
</protein>
<gene>
    <name evidence="5" type="primary">xylR</name>
    <name evidence="5" type="ORF">GCM10007100_00710</name>
</gene>
<reference evidence="5" key="2">
    <citation type="submission" date="2020-09" db="EMBL/GenBank/DDBJ databases">
        <authorList>
            <person name="Sun Q."/>
            <person name="Kim S."/>
        </authorList>
    </citation>
    <scope>NUCLEOTIDE SEQUENCE</scope>
    <source>
        <strain evidence="5">KCTC 12988</strain>
    </source>
</reference>
<organism evidence="5 6">
    <name type="scientific">Roseibacillus persicicus</name>
    <dbReference type="NCBI Taxonomy" id="454148"/>
    <lineage>
        <taxon>Bacteria</taxon>
        <taxon>Pseudomonadati</taxon>
        <taxon>Verrucomicrobiota</taxon>
        <taxon>Verrucomicrobiia</taxon>
        <taxon>Verrucomicrobiales</taxon>
        <taxon>Verrucomicrobiaceae</taxon>
        <taxon>Roseibacillus</taxon>
    </lineage>
</organism>